<dbReference type="SUPFAM" id="SSF54928">
    <property type="entry name" value="RNA-binding domain, RBD"/>
    <property type="match status" value="1"/>
</dbReference>
<gene>
    <name evidence="5" type="ORF">TM35_000271840</name>
</gene>
<dbReference type="VEuPathDB" id="TriTrypDB:TM35_000271840"/>
<feature type="compositionally biased region" description="Pro residues" evidence="3">
    <location>
        <begin position="170"/>
        <end position="180"/>
    </location>
</feature>
<feature type="compositionally biased region" description="Basic and acidic residues" evidence="3">
    <location>
        <begin position="128"/>
        <end position="154"/>
    </location>
</feature>
<evidence type="ECO:0000313" key="5">
    <source>
        <dbReference type="EMBL" id="ORC86594.1"/>
    </source>
</evidence>
<accession>A0A1X0NPI1</accession>
<sequence>MRVSDPTAASTDGASHAAPDTRYFVGGVQRHITQQDLERYFGGFGPVESLSLKRDAAGNSRGYGWVIFRSPPQRLERQEPHVLKGVKLTVEKARSRGPSRPSRPGRRRSRSRSLSPSSSASGSSSESDYSRRGGYRRGEPRGSDRGTGRSDARARLPPLTAHPGETSYTMPPPPPPPPNSIPSSRQMPQQAYNTLLVPDNRNSSSNNSGSSRDMAAAATETYLCIPLALCPPEYLNDPRTFCAKLDQSRVGSLNIVPTPPASAVNAPTTLRIPPNSGAPTLSSVNQQLQLGSMGNRSTGSNNSGPPSLAPTTTMHMGLH</sequence>
<feature type="region of interest" description="Disordered" evidence="3">
    <location>
        <begin position="291"/>
        <end position="319"/>
    </location>
</feature>
<dbReference type="InterPro" id="IPR035979">
    <property type="entry name" value="RBD_domain_sf"/>
</dbReference>
<feature type="region of interest" description="Disordered" evidence="3">
    <location>
        <begin position="89"/>
        <end position="186"/>
    </location>
</feature>
<keyword evidence="6" id="KW-1185">Reference proteome</keyword>
<dbReference type="InterPro" id="IPR012677">
    <property type="entry name" value="Nucleotide-bd_a/b_plait_sf"/>
</dbReference>
<dbReference type="InterPro" id="IPR000504">
    <property type="entry name" value="RRM_dom"/>
</dbReference>
<dbReference type="CDD" id="cd00590">
    <property type="entry name" value="RRM_SF"/>
    <property type="match status" value="1"/>
</dbReference>
<dbReference type="PANTHER" id="PTHR11176:SF57">
    <property type="entry name" value="PROTEIN BOULE"/>
    <property type="match status" value="1"/>
</dbReference>
<dbReference type="OrthoDB" id="1875751at2759"/>
<reference evidence="5 6" key="1">
    <citation type="submission" date="2017-03" db="EMBL/GenBank/DDBJ databases">
        <title>An alternative strategy for trypanosome survival in the mammalian bloodstream revealed through genome and transcriptome analysis of the ubiquitous bovine parasite Trypanosoma (Megatrypanum) theileri.</title>
        <authorList>
            <person name="Kelly S."/>
            <person name="Ivens A."/>
            <person name="Mott A."/>
            <person name="O'Neill E."/>
            <person name="Emms D."/>
            <person name="Macleod O."/>
            <person name="Voorheis P."/>
            <person name="Matthews J."/>
            <person name="Matthews K."/>
            <person name="Carrington M."/>
        </authorList>
    </citation>
    <scope>NUCLEOTIDE SEQUENCE [LARGE SCALE GENOMIC DNA]</scope>
    <source>
        <strain evidence="5">Edinburgh</strain>
    </source>
</reference>
<feature type="region of interest" description="Disordered" evidence="3">
    <location>
        <begin position="1"/>
        <end position="20"/>
    </location>
</feature>
<organism evidence="5 6">
    <name type="scientific">Trypanosoma theileri</name>
    <dbReference type="NCBI Taxonomy" id="67003"/>
    <lineage>
        <taxon>Eukaryota</taxon>
        <taxon>Discoba</taxon>
        <taxon>Euglenozoa</taxon>
        <taxon>Kinetoplastea</taxon>
        <taxon>Metakinetoplastina</taxon>
        <taxon>Trypanosomatida</taxon>
        <taxon>Trypanosomatidae</taxon>
        <taxon>Trypanosoma</taxon>
    </lineage>
</organism>
<protein>
    <submittedName>
        <fullName evidence="5">Putative RNA-binding protein</fullName>
    </submittedName>
</protein>
<dbReference type="SMART" id="SM00360">
    <property type="entry name" value="RRM"/>
    <property type="match status" value="1"/>
</dbReference>
<keyword evidence="1 2" id="KW-0694">RNA-binding</keyword>
<evidence type="ECO:0000256" key="1">
    <source>
        <dbReference type="ARBA" id="ARBA00022884"/>
    </source>
</evidence>
<dbReference type="Pfam" id="PF00076">
    <property type="entry name" value="RRM_1"/>
    <property type="match status" value="1"/>
</dbReference>
<dbReference type="Proteomes" id="UP000192257">
    <property type="component" value="Unassembled WGS sequence"/>
</dbReference>
<dbReference type="STRING" id="67003.A0A1X0NPI1"/>
<dbReference type="GO" id="GO:0003723">
    <property type="term" value="F:RNA binding"/>
    <property type="evidence" value="ECO:0007669"/>
    <property type="project" value="UniProtKB-UniRule"/>
</dbReference>
<dbReference type="GeneID" id="39987857"/>
<dbReference type="Gene3D" id="3.30.70.330">
    <property type="match status" value="1"/>
</dbReference>
<feature type="domain" description="RRM" evidence="4">
    <location>
        <begin position="21"/>
        <end position="95"/>
    </location>
</feature>
<evidence type="ECO:0000256" key="2">
    <source>
        <dbReference type="PROSITE-ProRule" id="PRU00176"/>
    </source>
</evidence>
<evidence type="ECO:0000259" key="4">
    <source>
        <dbReference type="PROSITE" id="PS50102"/>
    </source>
</evidence>
<name>A0A1X0NPI1_9TRYP</name>
<dbReference type="RefSeq" id="XP_028880660.1">
    <property type="nucleotide sequence ID" value="XM_029028077.1"/>
</dbReference>
<evidence type="ECO:0000313" key="6">
    <source>
        <dbReference type="Proteomes" id="UP000192257"/>
    </source>
</evidence>
<comment type="caution">
    <text evidence="5">The sequence shown here is derived from an EMBL/GenBank/DDBJ whole genome shotgun (WGS) entry which is preliminary data.</text>
</comment>
<dbReference type="PROSITE" id="PS50102">
    <property type="entry name" value="RRM"/>
    <property type="match status" value="1"/>
</dbReference>
<dbReference type="EMBL" id="NBCO01000027">
    <property type="protein sequence ID" value="ORC86594.1"/>
    <property type="molecule type" value="Genomic_DNA"/>
</dbReference>
<evidence type="ECO:0000256" key="3">
    <source>
        <dbReference type="SAM" id="MobiDB-lite"/>
    </source>
</evidence>
<feature type="compositionally biased region" description="Low complexity" evidence="3">
    <location>
        <begin position="112"/>
        <end position="127"/>
    </location>
</feature>
<proteinExistence type="predicted"/>
<dbReference type="PANTHER" id="PTHR11176">
    <property type="entry name" value="BOULE-RELATED"/>
    <property type="match status" value="1"/>
</dbReference>
<dbReference type="AlphaFoldDB" id="A0A1X0NPI1"/>